<sequence length="137" mass="15177">MMNNSLELEIEVEVPKATCVLIWRQDGKILGVSRPDDLEAFTLPGGGMHEGEEPAEAAARELKEETGVELSEIIPVFHALERDTPCTAFEGTPIPLDEFQPREGEKGIVRWCTPTELANGPFGKYNQLLFSKMGISY</sequence>
<keyword evidence="2" id="KW-0378">Hydrolase</keyword>
<comment type="caution">
    <text evidence="4">The sequence shown here is derived from an EMBL/GenBank/DDBJ whole genome shotgun (WGS) entry which is preliminary data.</text>
</comment>
<dbReference type="PANTHER" id="PTHR43046">
    <property type="entry name" value="GDP-MANNOSE MANNOSYL HYDROLASE"/>
    <property type="match status" value="1"/>
</dbReference>
<dbReference type="InterPro" id="IPR020084">
    <property type="entry name" value="NUDIX_hydrolase_CS"/>
</dbReference>
<dbReference type="Pfam" id="PF00293">
    <property type="entry name" value="NUDIX"/>
    <property type="match status" value="1"/>
</dbReference>
<accession>A0A0F8ZDX9</accession>
<evidence type="ECO:0000256" key="2">
    <source>
        <dbReference type="ARBA" id="ARBA00022801"/>
    </source>
</evidence>
<dbReference type="EMBL" id="LAZR01051900">
    <property type="protein sequence ID" value="KKK84155.1"/>
    <property type="molecule type" value="Genomic_DNA"/>
</dbReference>
<dbReference type="GO" id="GO:0016787">
    <property type="term" value="F:hydrolase activity"/>
    <property type="evidence" value="ECO:0007669"/>
    <property type="project" value="UniProtKB-KW"/>
</dbReference>
<organism evidence="4">
    <name type="scientific">marine sediment metagenome</name>
    <dbReference type="NCBI Taxonomy" id="412755"/>
    <lineage>
        <taxon>unclassified sequences</taxon>
        <taxon>metagenomes</taxon>
        <taxon>ecological metagenomes</taxon>
    </lineage>
</organism>
<dbReference type="Gene3D" id="3.90.79.10">
    <property type="entry name" value="Nucleoside Triphosphate Pyrophosphohydrolase"/>
    <property type="match status" value="1"/>
</dbReference>
<dbReference type="PROSITE" id="PS51462">
    <property type="entry name" value="NUDIX"/>
    <property type="match status" value="1"/>
</dbReference>
<dbReference type="InterPro" id="IPR015797">
    <property type="entry name" value="NUDIX_hydrolase-like_dom_sf"/>
</dbReference>
<evidence type="ECO:0000256" key="1">
    <source>
        <dbReference type="ARBA" id="ARBA00001946"/>
    </source>
</evidence>
<dbReference type="AlphaFoldDB" id="A0A0F8ZDX9"/>
<comment type="cofactor">
    <cofactor evidence="1">
        <name>Mg(2+)</name>
        <dbReference type="ChEBI" id="CHEBI:18420"/>
    </cofactor>
</comment>
<dbReference type="PANTHER" id="PTHR43046:SF14">
    <property type="entry name" value="MUTT_NUDIX FAMILY PROTEIN"/>
    <property type="match status" value="1"/>
</dbReference>
<dbReference type="PRINTS" id="PR00502">
    <property type="entry name" value="NUDIXFAMILY"/>
</dbReference>
<protein>
    <recommendedName>
        <fullName evidence="3">Nudix hydrolase domain-containing protein</fullName>
    </recommendedName>
</protein>
<dbReference type="InterPro" id="IPR020476">
    <property type="entry name" value="Nudix_hydrolase"/>
</dbReference>
<feature type="domain" description="Nudix hydrolase" evidence="3">
    <location>
        <begin position="13"/>
        <end position="135"/>
    </location>
</feature>
<reference evidence="4" key="1">
    <citation type="journal article" date="2015" name="Nature">
        <title>Complex archaea that bridge the gap between prokaryotes and eukaryotes.</title>
        <authorList>
            <person name="Spang A."/>
            <person name="Saw J.H."/>
            <person name="Jorgensen S.L."/>
            <person name="Zaremba-Niedzwiedzka K."/>
            <person name="Martijn J."/>
            <person name="Lind A.E."/>
            <person name="van Eijk R."/>
            <person name="Schleper C."/>
            <person name="Guy L."/>
            <person name="Ettema T.J."/>
        </authorList>
    </citation>
    <scope>NUCLEOTIDE SEQUENCE</scope>
</reference>
<evidence type="ECO:0000259" key="3">
    <source>
        <dbReference type="PROSITE" id="PS51462"/>
    </source>
</evidence>
<proteinExistence type="predicted"/>
<dbReference type="SUPFAM" id="SSF55811">
    <property type="entry name" value="Nudix"/>
    <property type="match status" value="1"/>
</dbReference>
<evidence type="ECO:0000313" key="4">
    <source>
        <dbReference type="EMBL" id="KKK84155.1"/>
    </source>
</evidence>
<name>A0A0F8ZDX9_9ZZZZ</name>
<dbReference type="InterPro" id="IPR000086">
    <property type="entry name" value="NUDIX_hydrolase_dom"/>
</dbReference>
<gene>
    <name evidence="4" type="ORF">LCGC14_2786200</name>
</gene>
<dbReference type="PROSITE" id="PS00893">
    <property type="entry name" value="NUDIX_BOX"/>
    <property type="match status" value="1"/>
</dbReference>